<organism evidence="1 2">
    <name type="scientific">Candidatus Giovannonibacteria bacterium GW2011_GWB1_47_6b</name>
    <dbReference type="NCBI Taxonomy" id="1618655"/>
    <lineage>
        <taxon>Bacteria</taxon>
        <taxon>Candidatus Giovannoniibacteriota</taxon>
    </lineage>
</organism>
<dbReference type="Pfam" id="PF01371">
    <property type="entry name" value="Trp_repressor"/>
    <property type="match status" value="1"/>
</dbReference>
<reference evidence="1 2" key="1">
    <citation type="journal article" date="2015" name="Nature">
        <title>rRNA introns, odd ribosomes, and small enigmatic genomes across a large radiation of phyla.</title>
        <authorList>
            <person name="Brown C.T."/>
            <person name="Hug L.A."/>
            <person name="Thomas B.C."/>
            <person name="Sharon I."/>
            <person name="Castelle C.J."/>
            <person name="Singh A."/>
            <person name="Wilkins M.J."/>
            <person name="Williams K.H."/>
            <person name="Banfield J.F."/>
        </authorList>
    </citation>
    <scope>NUCLEOTIDE SEQUENCE [LARGE SCALE GENOMIC DNA]</scope>
</reference>
<dbReference type="Gene3D" id="1.10.1270.10">
    <property type="entry name" value="TrpR-like"/>
    <property type="match status" value="1"/>
</dbReference>
<dbReference type="InterPro" id="IPR000831">
    <property type="entry name" value="Trp_repress"/>
</dbReference>
<dbReference type="InterPro" id="IPR010921">
    <property type="entry name" value="Trp_repressor/repl_initiator"/>
</dbReference>
<gene>
    <name evidence="1" type="ORF">UY02_C0046G0009</name>
</gene>
<accession>A0A0G1W004</accession>
<dbReference type="EMBL" id="LCOK01000046">
    <property type="protein sequence ID" value="KKU75620.1"/>
    <property type="molecule type" value="Genomic_DNA"/>
</dbReference>
<dbReference type="Proteomes" id="UP000034682">
    <property type="component" value="Unassembled WGS sequence"/>
</dbReference>
<evidence type="ECO:0008006" key="3">
    <source>
        <dbReference type="Google" id="ProtNLM"/>
    </source>
</evidence>
<evidence type="ECO:0000313" key="1">
    <source>
        <dbReference type="EMBL" id="KKU75620.1"/>
    </source>
</evidence>
<dbReference type="SUPFAM" id="SSF48295">
    <property type="entry name" value="TrpR-like"/>
    <property type="match status" value="1"/>
</dbReference>
<evidence type="ECO:0000313" key="2">
    <source>
        <dbReference type="Proteomes" id="UP000034682"/>
    </source>
</evidence>
<dbReference type="GO" id="GO:0003700">
    <property type="term" value="F:DNA-binding transcription factor activity"/>
    <property type="evidence" value="ECO:0007669"/>
    <property type="project" value="InterPro"/>
</dbReference>
<comment type="caution">
    <text evidence="1">The sequence shown here is derived from an EMBL/GenBank/DDBJ whole genome shotgun (WGS) entry which is preliminary data.</text>
</comment>
<dbReference type="GO" id="GO:0043565">
    <property type="term" value="F:sequence-specific DNA binding"/>
    <property type="evidence" value="ECO:0007669"/>
    <property type="project" value="InterPro"/>
</dbReference>
<sequence>MEDLWEKLADKIAKTESQKEVRNILESLVSKDEKKMILRRLAILTLLTSGKSYQKIGEILWTSSQTISTLKKNALSLIGNYQSYRNFYGGPKKWSSIKTEKNFMEKLFGDLDIGDLLKNPPRPRGIGLKKF</sequence>
<dbReference type="InterPro" id="IPR038116">
    <property type="entry name" value="TrpR-like_sf"/>
</dbReference>
<dbReference type="AlphaFoldDB" id="A0A0G1W004"/>
<protein>
    <recommendedName>
        <fullName evidence="3">TrpR like protein, YerC/YecD</fullName>
    </recommendedName>
</protein>
<name>A0A0G1W004_9BACT</name>
<proteinExistence type="predicted"/>